<accession>A0A220VGX5</accession>
<dbReference type="NCBIfam" id="TIGR01324">
    <property type="entry name" value="cysta_beta_ly_B"/>
    <property type="match status" value="1"/>
</dbReference>
<dbReference type="InterPro" id="IPR015424">
    <property type="entry name" value="PyrdxlP-dep_Trfase"/>
</dbReference>
<dbReference type="GO" id="GO:0019346">
    <property type="term" value="P:transsulfuration"/>
    <property type="evidence" value="ECO:0007669"/>
    <property type="project" value="InterPro"/>
</dbReference>
<dbReference type="InterPro" id="IPR015422">
    <property type="entry name" value="PyrdxlP-dep_Trfase_small"/>
</dbReference>
<comment type="catalytic activity">
    <reaction evidence="7">
        <text>an S-substituted L-cysteine + H2O = a thiol + pyruvate + NH4(+)</text>
        <dbReference type="Rhea" id="RHEA:18121"/>
        <dbReference type="ChEBI" id="CHEBI:15361"/>
        <dbReference type="ChEBI" id="CHEBI:15377"/>
        <dbReference type="ChEBI" id="CHEBI:28938"/>
        <dbReference type="ChEBI" id="CHEBI:29256"/>
        <dbReference type="ChEBI" id="CHEBI:58717"/>
        <dbReference type="EC" id="4.4.1.13"/>
    </reaction>
</comment>
<evidence type="ECO:0000313" key="11">
    <source>
        <dbReference type="Proteomes" id="UP000242175"/>
    </source>
</evidence>
<reference evidence="10 11" key="1">
    <citation type="journal article" date="2016" name="Int. J. Syst. Evol. Microbiol.">
        <title>Paraphotobacterium marinum gen. nov., sp. nov., a member of the family Vibrionaceae, isolated from surface seawater.</title>
        <authorList>
            <person name="Huang Z."/>
            <person name="Dong C."/>
            <person name="Shao Z."/>
        </authorList>
    </citation>
    <scope>NUCLEOTIDE SEQUENCE [LARGE SCALE GENOMIC DNA]</scope>
    <source>
        <strain evidence="10 11">NSCS20N07D</strain>
    </source>
</reference>
<dbReference type="PANTHER" id="PTHR43500">
    <property type="entry name" value="CYSTATHIONINE BETA-LYASE-RELATED"/>
    <property type="match status" value="1"/>
</dbReference>
<comment type="similarity">
    <text evidence="2 9">Belongs to the trans-sulfuration enzymes family.</text>
</comment>
<dbReference type="GO" id="GO:0047804">
    <property type="term" value="F:cysteine-S-conjugate beta-lyase activity"/>
    <property type="evidence" value="ECO:0007669"/>
    <property type="project" value="UniProtKB-EC"/>
</dbReference>
<evidence type="ECO:0000256" key="4">
    <source>
        <dbReference type="ARBA" id="ARBA00023239"/>
    </source>
</evidence>
<evidence type="ECO:0000256" key="2">
    <source>
        <dbReference type="ARBA" id="ARBA00009077"/>
    </source>
</evidence>
<dbReference type="OrthoDB" id="9805807at2"/>
<gene>
    <name evidence="10" type="primary">metC</name>
    <name evidence="10" type="ORF">CF386_10575</name>
</gene>
<dbReference type="SUPFAM" id="SSF53383">
    <property type="entry name" value="PLP-dependent transferases"/>
    <property type="match status" value="1"/>
</dbReference>
<dbReference type="Gene3D" id="3.90.1150.10">
    <property type="entry name" value="Aspartate Aminotransferase, domain 1"/>
    <property type="match status" value="1"/>
</dbReference>
<proteinExistence type="inferred from homology"/>
<dbReference type="Pfam" id="PF01053">
    <property type="entry name" value="Cys_Met_Meta_PP"/>
    <property type="match status" value="1"/>
</dbReference>
<evidence type="ECO:0000313" key="10">
    <source>
        <dbReference type="EMBL" id="ASK79496.1"/>
    </source>
</evidence>
<keyword evidence="11" id="KW-1185">Reference proteome</keyword>
<evidence type="ECO:0000256" key="6">
    <source>
        <dbReference type="ARBA" id="ARBA00047517"/>
    </source>
</evidence>
<evidence type="ECO:0000256" key="3">
    <source>
        <dbReference type="ARBA" id="ARBA00022898"/>
    </source>
</evidence>
<dbReference type="GO" id="GO:0030170">
    <property type="term" value="F:pyridoxal phosphate binding"/>
    <property type="evidence" value="ECO:0007669"/>
    <property type="project" value="InterPro"/>
</dbReference>
<dbReference type="EMBL" id="CP022356">
    <property type="protein sequence ID" value="ASK79496.1"/>
    <property type="molecule type" value="Genomic_DNA"/>
</dbReference>
<dbReference type="CDD" id="cd00614">
    <property type="entry name" value="CGS_like"/>
    <property type="match status" value="1"/>
</dbReference>
<evidence type="ECO:0000256" key="9">
    <source>
        <dbReference type="RuleBase" id="RU362118"/>
    </source>
</evidence>
<dbReference type="PROSITE" id="PS00868">
    <property type="entry name" value="CYS_MET_METAB_PP"/>
    <property type="match status" value="1"/>
</dbReference>
<name>A0A220VGX5_9GAMM</name>
<comment type="pathway">
    <text evidence="5">Amino-acid biosynthesis; L-methionine biosynthesis via de novo pathway; L-homocysteine from L-cystathionine: step 1/1.</text>
</comment>
<dbReference type="KEGG" id="pmai:CF386_10575"/>
<dbReference type="GO" id="GO:0019450">
    <property type="term" value="P:L-cysteine catabolic process to pyruvate"/>
    <property type="evidence" value="ECO:0007669"/>
    <property type="project" value="TreeGrafter"/>
</dbReference>
<evidence type="ECO:0000256" key="7">
    <source>
        <dbReference type="ARBA" id="ARBA00047625"/>
    </source>
</evidence>
<feature type="modified residue" description="N6-(pyridoxal phosphate)lysine" evidence="8">
    <location>
        <position position="205"/>
    </location>
</feature>
<dbReference type="InterPro" id="IPR000277">
    <property type="entry name" value="Cys/Met-Metab_PyrdxlP-dep_enz"/>
</dbReference>
<evidence type="ECO:0000256" key="5">
    <source>
        <dbReference type="ARBA" id="ARBA00046315"/>
    </source>
</evidence>
<dbReference type="FunFam" id="3.40.640.10:FF:000046">
    <property type="entry name" value="Cystathionine gamma-lyase"/>
    <property type="match status" value="1"/>
</dbReference>
<dbReference type="PANTHER" id="PTHR43500:SF1">
    <property type="entry name" value="CYSTATHIONINE BETA-LYASE-RELATED"/>
    <property type="match status" value="1"/>
</dbReference>
<keyword evidence="4 10" id="KW-0456">Lyase</keyword>
<comment type="catalytic activity">
    <reaction evidence="6">
        <text>L,L-cystathionine + H2O = L-homocysteine + pyruvate + NH4(+)</text>
        <dbReference type="Rhea" id="RHEA:13965"/>
        <dbReference type="ChEBI" id="CHEBI:15361"/>
        <dbReference type="ChEBI" id="CHEBI:15377"/>
        <dbReference type="ChEBI" id="CHEBI:28938"/>
        <dbReference type="ChEBI" id="CHEBI:58161"/>
        <dbReference type="ChEBI" id="CHEBI:58199"/>
    </reaction>
</comment>
<dbReference type="Gene3D" id="3.40.640.10">
    <property type="entry name" value="Type I PLP-dependent aspartate aminotransferase-like (Major domain)"/>
    <property type="match status" value="1"/>
</dbReference>
<protein>
    <submittedName>
        <fullName evidence="10">Cystathionine beta-lyase</fullName>
    </submittedName>
</protein>
<dbReference type="RefSeq" id="WP_089074404.1">
    <property type="nucleotide sequence ID" value="NZ_CBCSAM010000004.1"/>
</dbReference>
<keyword evidence="3 8" id="KW-0663">Pyridoxal phosphate</keyword>
<dbReference type="InterPro" id="IPR015421">
    <property type="entry name" value="PyrdxlP-dep_Trfase_major"/>
</dbReference>
<evidence type="ECO:0000256" key="8">
    <source>
        <dbReference type="PIRSR" id="PIRSR001434-2"/>
    </source>
</evidence>
<sequence length="394" mass="44460">MKDSTKVITSGRDKKWTQGLVNVPVSRASTIVFDSVNEKNDTTKNLDDYKLFYGRRGTNTHFAFQEAIRELENASGSTLFPCGTSAITQSILSFVKTGQHILLPDAVYEPTRDFCNVILNNLGVSVTYYPSLVSDDIESYIKENTTLLFLESPSSLTMEIQDISKLVKVAQKYKLITMIDNTWATPLFFKPLDFGIDISIHSATKYIVGHSDVMMGVASANKKHWNKLKHHAYLLGNCVSPDDVYLAARGLRTLHVRLKQHEASALIIAKWLSKRKEVKKVYHPALKSALGHENFVKYFSGSSGLFSFELMDEYKDKIHFFVDALSLFKIGYSWGGYESLVLPITDFSKIRVNSSSYIPNNLIRLHIGLENIKDLEADLENAFNVMNKTAKPYN</sequence>
<organism evidence="10 11">
    <name type="scientific">Paraphotobacterium marinum</name>
    <dbReference type="NCBI Taxonomy" id="1755811"/>
    <lineage>
        <taxon>Bacteria</taxon>
        <taxon>Pseudomonadati</taxon>
        <taxon>Pseudomonadota</taxon>
        <taxon>Gammaproteobacteria</taxon>
        <taxon>Vibrionales</taxon>
        <taxon>Vibrionaceae</taxon>
        <taxon>Paraphotobacterium</taxon>
    </lineage>
</organism>
<dbReference type="AlphaFoldDB" id="A0A220VGX5"/>
<comment type="cofactor">
    <cofactor evidence="1 9">
        <name>pyridoxal 5'-phosphate</name>
        <dbReference type="ChEBI" id="CHEBI:597326"/>
    </cofactor>
</comment>
<evidence type="ECO:0000256" key="1">
    <source>
        <dbReference type="ARBA" id="ARBA00001933"/>
    </source>
</evidence>
<dbReference type="Proteomes" id="UP000242175">
    <property type="component" value="Chromosome small"/>
</dbReference>
<dbReference type="PIRSF" id="PIRSF001434">
    <property type="entry name" value="CGS"/>
    <property type="match status" value="1"/>
</dbReference>
<dbReference type="InterPro" id="IPR054542">
    <property type="entry name" value="Cys_met_metab_PP"/>
</dbReference>
<dbReference type="InterPro" id="IPR006233">
    <property type="entry name" value="Cys_b_lyase_bac"/>
</dbReference>